<dbReference type="Proteomes" id="UP001164929">
    <property type="component" value="Chromosome 5"/>
</dbReference>
<accession>A0AAD6QZM7</accession>
<dbReference type="EMBL" id="JAQIZT010000005">
    <property type="protein sequence ID" value="KAJ6999095.1"/>
    <property type="molecule type" value="Genomic_DNA"/>
</dbReference>
<keyword evidence="2" id="KW-1185">Reference proteome</keyword>
<proteinExistence type="predicted"/>
<name>A0AAD6QZM7_9ROSI</name>
<gene>
    <name evidence="1" type="ORF">NC653_015054</name>
</gene>
<evidence type="ECO:0000313" key="2">
    <source>
        <dbReference type="Proteomes" id="UP001164929"/>
    </source>
</evidence>
<reference evidence="1" key="1">
    <citation type="journal article" date="2023" name="Mol. Ecol. Resour.">
        <title>Chromosome-level genome assembly of a triploid poplar Populus alba 'Berolinensis'.</title>
        <authorList>
            <person name="Chen S."/>
            <person name="Yu Y."/>
            <person name="Wang X."/>
            <person name="Wang S."/>
            <person name="Zhang T."/>
            <person name="Zhou Y."/>
            <person name="He R."/>
            <person name="Meng N."/>
            <person name="Wang Y."/>
            <person name="Liu W."/>
            <person name="Liu Z."/>
            <person name="Liu J."/>
            <person name="Guo Q."/>
            <person name="Huang H."/>
            <person name="Sederoff R.R."/>
            <person name="Wang G."/>
            <person name="Qu G."/>
            <person name="Chen S."/>
        </authorList>
    </citation>
    <scope>NUCLEOTIDE SEQUENCE</scope>
    <source>
        <strain evidence="1">SC-2020</strain>
    </source>
</reference>
<dbReference type="AlphaFoldDB" id="A0AAD6QZM7"/>
<evidence type="ECO:0000313" key="1">
    <source>
        <dbReference type="EMBL" id="KAJ6999095.1"/>
    </source>
</evidence>
<comment type="caution">
    <text evidence="1">The sequence shown here is derived from an EMBL/GenBank/DDBJ whole genome shotgun (WGS) entry which is preliminary data.</text>
</comment>
<sequence>MICTCIDMVLHISKVFLTWKLNPNSNC</sequence>
<organism evidence="1 2">
    <name type="scientific">Populus alba x Populus x berolinensis</name>
    <dbReference type="NCBI Taxonomy" id="444605"/>
    <lineage>
        <taxon>Eukaryota</taxon>
        <taxon>Viridiplantae</taxon>
        <taxon>Streptophyta</taxon>
        <taxon>Embryophyta</taxon>
        <taxon>Tracheophyta</taxon>
        <taxon>Spermatophyta</taxon>
        <taxon>Magnoliopsida</taxon>
        <taxon>eudicotyledons</taxon>
        <taxon>Gunneridae</taxon>
        <taxon>Pentapetalae</taxon>
        <taxon>rosids</taxon>
        <taxon>fabids</taxon>
        <taxon>Malpighiales</taxon>
        <taxon>Salicaceae</taxon>
        <taxon>Saliceae</taxon>
        <taxon>Populus</taxon>
    </lineage>
</organism>
<protein>
    <submittedName>
        <fullName evidence="1">Uncharacterized protein</fullName>
    </submittedName>
</protein>